<dbReference type="InterPro" id="IPR036291">
    <property type="entry name" value="NAD(P)-bd_dom_sf"/>
</dbReference>
<dbReference type="InterPro" id="IPR011032">
    <property type="entry name" value="GroES-like_sf"/>
</dbReference>
<protein>
    <submittedName>
        <fullName evidence="3">Alcohol dehydrogenase catalytic domain-containing protein</fullName>
    </submittedName>
</protein>
<reference evidence="3 4" key="1">
    <citation type="submission" date="2021-03" db="EMBL/GenBank/DDBJ databases">
        <title>Genomic and phenotypic characterization of Chloracidobacterium isolates provides evidence for multiple species.</title>
        <authorList>
            <person name="Saini M.K."/>
            <person name="Costas A.M.G."/>
            <person name="Tank M."/>
            <person name="Bryant D.A."/>
        </authorList>
    </citation>
    <scope>NUCLEOTIDE SEQUENCE [LARGE SCALE GENOMIC DNA]</scope>
    <source>
        <strain evidence="3 4">N</strain>
    </source>
</reference>
<dbReference type="Gene3D" id="3.90.180.10">
    <property type="entry name" value="Medium-chain alcohol dehydrogenases, catalytic domain"/>
    <property type="match status" value="2"/>
</dbReference>
<dbReference type="Proteomes" id="UP000677668">
    <property type="component" value="Chromosome 1"/>
</dbReference>
<organism evidence="3 4">
    <name type="scientific">Chloracidobacterium sp. N</name>
    <dbReference type="NCBI Taxonomy" id="2821540"/>
    <lineage>
        <taxon>Bacteria</taxon>
        <taxon>Pseudomonadati</taxon>
        <taxon>Acidobacteriota</taxon>
        <taxon>Terriglobia</taxon>
        <taxon>Terriglobales</taxon>
        <taxon>Acidobacteriaceae</taxon>
        <taxon>Chloracidobacterium</taxon>
        <taxon>Chloracidobacterium aggregatum</taxon>
    </lineage>
</organism>
<dbReference type="InterPro" id="IPR050129">
    <property type="entry name" value="Zn_alcohol_dh"/>
</dbReference>
<evidence type="ECO:0000259" key="2">
    <source>
        <dbReference type="Pfam" id="PF08240"/>
    </source>
</evidence>
<evidence type="ECO:0000313" key="3">
    <source>
        <dbReference type="EMBL" id="QUV93223.1"/>
    </source>
</evidence>
<dbReference type="Pfam" id="PF08240">
    <property type="entry name" value="ADH_N"/>
    <property type="match status" value="1"/>
</dbReference>
<dbReference type="EMBL" id="CP072642">
    <property type="protein sequence ID" value="QUV93223.1"/>
    <property type="molecule type" value="Genomic_DNA"/>
</dbReference>
<feature type="domain" description="Alcohol dehydrogenase-like N-terminal" evidence="2">
    <location>
        <begin position="24"/>
        <end position="89"/>
    </location>
</feature>
<dbReference type="PANTHER" id="PTHR43401:SF2">
    <property type="entry name" value="L-THREONINE 3-DEHYDROGENASE"/>
    <property type="match status" value="1"/>
</dbReference>
<name>A0ABX8AX20_9BACT</name>
<keyword evidence="1" id="KW-0560">Oxidoreductase</keyword>
<keyword evidence="4" id="KW-1185">Reference proteome</keyword>
<dbReference type="RefSeq" id="WP_211421621.1">
    <property type="nucleotide sequence ID" value="NZ_CP072642.1"/>
</dbReference>
<dbReference type="SUPFAM" id="SSF50129">
    <property type="entry name" value="GroES-like"/>
    <property type="match status" value="1"/>
</dbReference>
<evidence type="ECO:0000313" key="4">
    <source>
        <dbReference type="Proteomes" id="UP000677668"/>
    </source>
</evidence>
<sequence>MDAIVFYAPHEIGLQSIPLPPMTPTSVRVATKLTSISAGTERMTLEGRLPGMPQLRYPLIPGYENVGEVIEVGADVDPAQFQVGDRVFLPGTVRYEGFFSVFGGQVSESVNDAKRPIKVPAGISNETALLLALGATAHHGIRDLVAPGTRPSILVLGQGIVGQLAARMLTQYGAEVTIADTIPFRVGLGEADHFIVVHQETDIPSDSFDVVIEATGNVGCFDTAVRALKKHGHLRSLGFYEDVRFAFGPAFIKEIRLDIAGEWDAADMAATLRFLADHDAALHQLITHQLPARDPNRAYTVALRDPECLKIALTW</sequence>
<dbReference type="InterPro" id="IPR013154">
    <property type="entry name" value="ADH-like_N"/>
</dbReference>
<evidence type="ECO:0000256" key="1">
    <source>
        <dbReference type="ARBA" id="ARBA00023002"/>
    </source>
</evidence>
<dbReference type="Gene3D" id="3.40.50.720">
    <property type="entry name" value="NAD(P)-binding Rossmann-like Domain"/>
    <property type="match status" value="1"/>
</dbReference>
<gene>
    <name evidence="3" type="ORF">J8C05_07510</name>
</gene>
<accession>A0ABX8AX20</accession>
<proteinExistence type="predicted"/>
<dbReference type="PANTHER" id="PTHR43401">
    <property type="entry name" value="L-THREONINE 3-DEHYDROGENASE"/>
    <property type="match status" value="1"/>
</dbReference>
<dbReference type="SUPFAM" id="SSF51735">
    <property type="entry name" value="NAD(P)-binding Rossmann-fold domains"/>
    <property type="match status" value="1"/>
</dbReference>
<dbReference type="CDD" id="cd08255">
    <property type="entry name" value="2-desacetyl-2-hydroxyethyl_bacteriochlorophyllide_like"/>
    <property type="match status" value="1"/>
</dbReference>